<dbReference type="InterPro" id="IPR001220">
    <property type="entry name" value="Legume_lectin_dom"/>
</dbReference>
<keyword evidence="4" id="KW-1185">Reference proteome</keyword>
<dbReference type="SUPFAM" id="SSF49899">
    <property type="entry name" value="Concanavalin A-like lectins/glucanases"/>
    <property type="match status" value="1"/>
</dbReference>
<name>A0A840RRE0_9BURK</name>
<dbReference type="Pfam" id="PF00139">
    <property type="entry name" value="Lectin_legB"/>
    <property type="match status" value="1"/>
</dbReference>
<dbReference type="RefSeq" id="WP_168051524.1">
    <property type="nucleotide sequence ID" value="NZ_JAAOZT010000001.1"/>
</dbReference>
<dbReference type="Proteomes" id="UP000571084">
    <property type="component" value="Unassembled WGS sequence"/>
</dbReference>
<evidence type="ECO:0000313" key="3">
    <source>
        <dbReference type="EMBL" id="MBB5200263.1"/>
    </source>
</evidence>
<comment type="caution">
    <text evidence="3">The sequence shown here is derived from an EMBL/GenBank/DDBJ whole genome shotgun (WGS) entry which is preliminary data.</text>
</comment>
<proteinExistence type="predicted"/>
<reference evidence="3 4" key="1">
    <citation type="submission" date="2020-08" db="EMBL/GenBank/DDBJ databases">
        <title>Genomic Encyclopedia of Type Strains, Phase IV (KMG-IV): sequencing the most valuable type-strain genomes for metagenomic binning, comparative biology and taxonomic classification.</title>
        <authorList>
            <person name="Goeker M."/>
        </authorList>
    </citation>
    <scope>NUCLEOTIDE SEQUENCE [LARGE SCALE GENOMIC DNA]</scope>
    <source>
        <strain evidence="3 4">DSM 23240</strain>
    </source>
</reference>
<sequence length="255" mass="26311">MRYLLPVSVVLSILFALPVSAAVGPATTFDGNSMNLINSQLKGGAIELTSSGNQHSAAWLTSGLSTKNSFSSTFNFSLAQNGSNPMADGITFALQNVGNSALGSTNGGNTLAYNGLNGVGSIIQTYTNNRLGLDTTGNASGAASSKFNLGSANLITGNETINYNAITHVLDMSGTFNVDGKNYAVSDTKTINLFTKFGSTMYAGFTGATGGATAEQKITSFTMSSVSAVPEPETYAMLLGGLALISFMVLRRKSS</sequence>
<feature type="chain" id="PRO_5032515434" description="Legume lectin domain-containing protein" evidence="1">
    <location>
        <begin position="22"/>
        <end position="255"/>
    </location>
</feature>
<dbReference type="EMBL" id="JACHHQ010000004">
    <property type="protein sequence ID" value="MBB5200263.1"/>
    <property type="molecule type" value="Genomic_DNA"/>
</dbReference>
<evidence type="ECO:0000256" key="1">
    <source>
        <dbReference type="SAM" id="SignalP"/>
    </source>
</evidence>
<feature type="signal peptide" evidence="1">
    <location>
        <begin position="1"/>
        <end position="21"/>
    </location>
</feature>
<dbReference type="Gene3D" id="2.60.120.200">
    <property type="match status" value="1"/>
</dbReference>
<dbReference type="GO" id="GO:0030246">
    <property type="term" value="F:carbohydrate binding"/>
    <property type="evidence" value="ECO:0007669"/>
    <property type="project" value="InterPro"/>
</dbReference>
<protein>
    <recommendedName>
        <fullName evidence="2">Legume lectin domain-containing protein</fullName>
    </recommendedName>
</protein>
<evidence type="ECO:0000259" key="2">
    <source>
        <dbReference type="Pfam" id="PF00139"/>
    </source>
</evidence>
<gene>
    <name evidence="3" type="ORF">HNR39_002098</name>
</gene>
<organism evidence="3 4">
    <name type="scientific">Glaciimonas immobilis</name>
    <dbReference type="NCBI Taxonomy" id="728004"/>
    <lineage>
        <taxon>Bacteria</taxon>
        <taxon>Pseudomonadati</taxon>
        <taxon>Pseudomonadota</taxon>
        <taxon>Betaproteobacteria</taxon>
        <taxon>Burkholderiales</taxon>
        <taxon>Oxalobacteraceae</taxon>
        <taxon>Glaciimonas</taxon>
    </lineage>
</organism>
<dbReference type="AlphaFoldDB" id="A0A840RRE0"/>
<evidence type="ECO:0000313" key="4">
    <source>
        <dbReference type="Proteomes" id="UP000571084"/>
    </source>
</evidence>
<dbReference type="InterPro" id="IPR013320">
    <property type="entry name" value="ConA-like_dom_sf"/>
</dbReference>
<keyword evidence="1" id="KW-0732">Signal</keyword>
<dbReference type="NCBIfam" id="TIGR02595">
    <property type="entry name" value="PEP_CTERM"/>
    <property type="match status" value="1"/>
</dbReference>
<feature type="domain" description="Legume lectin" evidence="2">
    <location>
        <begin position="38"/>
        <end position="230"/>
    </location>
</feature>
<dbReference type="InterPro" id="IPR013424">
    <property type="entry name" value="Ice-binding_C"/>
</dbReference>
<accession>A0A840RRE0</accession>